<evidence type="ECO:0000256" key="1">
    <source>
        <dbReference type="SAM" id="MobiDB-lite"/>
    </source>
</evidence>
<comment type="caution">
    <text evidence="2">The sequence shown here is derived from an EMBL/GenBank/DDBJ whole genome shotgun (WGS) entry which is preliminary data.</text>
</comment>
<accession>A0ABP0HI28</accession>
<organism evidence="2 3">
    <name type="scientific">Durusdinium trenchii</name>
    <dbReference type="NCBI Taxonomy" id="1381693"/>
    <lineage>
        <taxon>Eukaryota</taxon>
        <taxon>Sar</taxon>
        <taxon>Alveolata</taxon>
        <taxon>Dinophyceae</taxon>
        <taxon>Suessiales</taxon>
        <taxon>Symbiodiniaceae</taxon>
        <taxon>Durusdinium</taxon>
    </lineage>
</organism>
<evidence type="ECO:0000313" key="2">
    <source>
        <dbReference type="EMBL" id="CAK8989617.1"/>
    </source>
</evidence>
<sequence>MNGNRQKGPLGLYRELLDLAKAASAEDFATAVLEFDPFAILNKSYCDVSAMGCAMLGRLLKKALERLGGQTKTSPQQTDGWGEDLNLATDQTDGWGDLDLDIPDATPPNQAQDHSREEPLRQRLMRQSRRLQVLEALDGETVNSEISWPELREMDEDSLCKVTCLWAAKQWIPALEALFSQEERFVSSHWQLILGSLPETAEIKEVKHLLPVSAFASDPGSGALLKVDDATDWYLERALKIVSLTGLCRTAMDLLEYGICSGQGLPWPERSTLPSAKDLPELQTKPGTSQTRMSRLYGMFCLCEEYQLYLQACHQDMLDSGWPPDEPPPLQSLVRFMDFCELSPSGRLRLLLKRSSASTVVEDIHQWLRISPSLATVPTEEMGGTSLTGRTERLSRACRVVPKTEETLANALLGRLGSTGWDPEQFKLLAQVVQASSPALPRSERIIKDHTVLMEFIFKSVYSEDQRCHAADIFERVDVMYGCIPKPDSDATGDAESWAKFQKQADELEKHLTCVELLLKHKIKLSLSFADLRSGCSNENMAIHSMWNLFRVLGARYRPALFWRSFQQELFYLHTHAFAAVSMNSVYDMYVRCLVEQDHVEVMSSVVENWTLCCNDLASSSLVALAKELVNGSPSLRHAVLEKASRLLKCAPSPQAAEEQDFIKACELLHDLLWRKPKRTLRWVQSAVQDITSGQALAQLSEMRSNFSMMGQTSRDPREIPPDASAFSMEGFCIELPVQLRLRIQSPLRIVTDLLEFNPPILLESEDLQKFCSLIGLPPSSPSWAEVMALCGAAHLLCGDRAGEALSITEKLLVNKHPGAWKLAVALATDDAVDQMSAASLLADAARVCSEKDLPTLLSYLEGAPACRSQETEATLFPMDLDELGEIAASPSSESKSNLEAAWQNEDVGAAVTALVHMVPKTEHVGHDSEGVQAQAVQVANFLNCNEMTKSESWDLCADLLDRECPETEPDREDRVAVSSALRALCELCPDLDSALGGEGRPEELVQRLLKRASSSSPSESLALARAVAGVPELVKMGVTSSTIALHAAKALVSTDLDLGPLMFWLEPTEALQFLEFALDIPLERARTLEVIALLRFKSDDRLSVALLQAEALTLLRSTGKSEMESVNLRLHPELSMEEIKRRWLQEMAHLDSFLPIAETLLETGFTQ</sequence>
<proteinExistence type="predicted"/>
<reference evidence="2 3" key="1">
    <citation type="submission" date="2024-02" db="EMBL/GenBank/DDBJ databases">
        <authorList>
            <person name="Chen Y."/>
            <person name="Shah S."/>
            <person name="Dougan E. K."/>
            <person name="Thang M."/>
            <person name="Chan C."/>
        </authorList>
    </citation>
    <scope>NUCLEOTIDE SEQUENCE [LARGE SCALE GENOMIC DNA]</scope>
</reference>
<keyword evidence="3" id="KW-1185">Reference proteome</keyword>
<dbReference type="PANTHER" id="PTHR15922:SF2">
    <property type="entry name" value="NBAS SUBUNIT OF NRZ TETHERING COMPLEX"/>
    <property type="match status" value="1"/>
</dbReference>
<dbReference type="InterPro" id="IPR016024">
    <property type="entry name" value="ARM-type_fold"/>
</dbReference>
<dbReference type="PANTHER" id="PTHR15922">
    <property type="entry name" value="NEUROBLASTOMA-AMPLIFIED SEQUENCE"/>
    <property type="match status" value="1"/>
</dbReference>
<dbReference type="EMBL" id="CAXAMM010000925">
    <property type="protein sequence ID" value="CAK8989617.1"/>
    <property type="molecule type" value="Genomic_DNA"/>
</dbReference>
<evidence type="ECO:0000313" key="3">
    <source>
        <dbReference type="Proteomes" id="UP001642464"/>
    </source>
</evidence>
<dbReference type="Proteomes" id="UP001642464">
    <property type="component" value="Unassembled WGS sequence"/>
</dbReference>
<name>A0ABP0HI28_9DINO</name>
<feature type="region of interest" description="Disordered" evidence="1">
    <location>
        <begin position="96"/>
        <end position="121"/>
    </location>
</feature>
<protein>
    <submittedName>
        <fullName evidence="2">Neuroblastoma-amplified sequence (Neuroblastoma-amplified gene protein)</fullName>
    </submittedName>
</protein>
<dbReference type="SUPFAM" id="SSF48371">
    <property type="entry name" value="ARM repeat"/>
    <property type="match status" value="1"/>
</dbReference>
<gene>
    <name evidence="2" type="ORF">SCF082_LOCUS1886</name>
</gene>